<feature type="domain" description="Glycoside hydrolase family 3 N-terminal" evidence="7">
    <location>
        <begin position="142"/>
        <end position="453"/>
    </location>
</feature>
<reference evidence="8 9" key="1">
    <citation type="submission" date="2018-08" db="EMBL/GenBank/DDBJ databases">
        <title>A genome reference for cultivated species of the human gut microbiota.</title>
        <authorList>
            <person name="Zou Y."/>
            <person name="Xue W."/>
            <person name="Luo G."/>
        </authorList>
    </citation>
    <scope>NUCLEOTIDE SEQUENCE [LARGE SCALE GENOMIC DNA]</scope>
    <source>
        <strain evidence="8 9">OM06-4</strain>
    </source>
</reference>
<dbReference type="Gene3D" id="3.20.20.300">
    <property type="entry name" value="Glycoside hydrolase, family 3, N-terminal domain"/>
    <property type="match status" value="1"/>
</dbReference>
<dbReference type="Pfam" id="PF00933">
    <property type="entry name" value="Glyco_hydro_3"/>
    <property type="match status" value="1"/>
</dbReference>
<comment type="caution">
    <text evidence="8">The sequence shown here is derived from an EMBL/GenBank/DDBJ whole genome shotgun (WGS) entry which is preliminary data.</text>
</comment>
<dbReference type="PANTHER" id="PTHR30480">
    <property type="entry name" value="BETA-HEXOSAMINIDASE-RELATED"/>
    <property type="match status" value="1"/>
</dbReference>
<keyword evidence="6" id="KW-1133">Transmembrane helix</keyword>
<evidence type="ECO:0000256" key="1">
    <source>
        <dbReference type="ARBA" id="ARBA00001231"/>
    </source>
</evidence>
<dbReference type="InterPro" id="IPR001764">
    <property type="entry name" value="Glyco_hydro_3_N"/>
</dbReference>
<evidence type="ECO:0000256" key="2">
    <source>
        <dbReference type="ARBA" id="ARBA00005336"/>
    </source>
</evidence>
<dbReference type="AlphaFoldDB" id="A0A3E3ECZ3"/>
<comment type="catalytic activity">
    <reaction evidence="1">
        <text>Hydrolysis of terminal non-reducing N-acetyl-D-hexosamine residues in N-acetyl-beta-D-hexosaminides.</text>
        <dbReference type="EC" id="3.2.1.52"/>
    </reaction>
</comment>
<dbReference type="PANTHER" id="PTHR30480:SF13">
    <property type="entry name" value="BETA-HEXOSAMINIDASE"/>
    <property type="match status" value="1"/>
</dbReference>
<dbReference type="Proteomes" id="UP000261032">
    <property type="component" value="Unassembled WGS sequence"/>
</dbReference>
<dbReference type="GO" id="GO:0009254">
    <property type="term" value="P:peptidoglycan turnover"/>
    <property type="evidence" value="ECO:0007669"/>
    <property type="project" value="TreeGrafter"/>
</dbReference>
<evidence type="ECO:0000256" key="4">
    <source>
        <dbReference type="ARBA" id="ARBA00022801"/>
    </source>
</evidence>
<dbReference type="SUPFAM" id="SSF51445">
    <property type="entry name" value="(Trans)glycosidases"/>
    <property type="match status" value="1"/>
</dbReference>
<dbReference type="InterPro" id="IPR036962">
    <property type="entry name" value="Glyco_hydro_3_N_sf"/>
</dbReference>
<protein>
    <recommendedName>
        <fullName evidence="3">beta-N-acetylhexosaminidase</fullName>
        <ecNumber evidence="3">3.2.1.52</ecNumber>
    </recommendedName>
</protein>
<organism evidence="8 9">
    <name type="scientific">Thomasclavelia ramosa</name>
    <dbReference type="NCBI Taxonomy" id="1547"/>
    <lineage>
        <taxon>Bacteria</taxon>
        <taxon>Bacillati</taxon>
        <taxon>Bacillota</taxon>
        <taxon>Erysipelotrichia</taxon>
        <taxon>Erysipelotrichales</taxon>
        <taxon>Coprobacillaceae</taxon>
        <taxon>Thomasclavelia</taxon>
    </lineage>
</organism>
<dbReference type="RefSeq" id="WP_117581336.1">
    <property type="nucleotide sequence ID" value="NZ_QUSL01000011.1"/>
</dbReference>
<dbReference type="InterPro" id="IPR017853">
    <property type="entry name" value="GH"/>
</dbReference>
<accession>A0A3E3ECZ3</accession>
<dbReference type="EMBL" id="QUSL01000011">
    <property type="protein sequence ID" value="RGD85412.1"/>
    <property type="molecule type" value="Genomic_DNA"/>
</dbReference>
<keyword evidence="6" id="KW-0812">Transmembrane</keyword>
<evidence type="ECO:0000259" key="7">
    <source>
        <dbReference type="Pfam" id="PF00933"/>
    </source>
</evidence>
<keyword evidence="4" id="KW-0378">Hydrolase</keyword>
<dbReference type="GO" id="GO:0005975">
    <property type="term" value="P:carbohydrate metabolic process"/>
    <property type="evidence" value="ECO:0007669"/>
    <property type="project" value="InterPro"/>
</dbReference>
<evidence type="ECO:0000256" key="3">
    <source>
        <dbReference type="ARBA" id="ARBA00012663"/>
    </source>
</evidence>
<evidence type="ECO:0000256" key="6">
    <source>
        <dbReference type="SAM" id="Phobius"/>
    </source>
</evidence>
<evidence type="ECO:0000313" key="8">
    <source>
        <dbReference type="EMBL" id="RGD85412.1"/>
    </source>
</evidence>
<gene>
    <name evidence="8" type="ORF">DXB93_08545</name>
</gene>
<dbReference type="GO" id="GO:0004563">
    <property type="term" value="F:beta-N-acetylhexosaminidase activity"/>
    <property type="evidence" value="ECO:0007669"/>
    <property type="project" value="UniProtKB-EC"/>
</dbReference>
<evidence type="ECO:0000313" key="9">
    <source>
        <dbReference type="Proteomes" id="UP000261032"/>
    </source>
</evidence>
<feature type="transmembrane region" description="Helical" evidence="6">
    <location>
        <begin position="12"/>
        <end position="31"/>
    </location>
</feature>
<keyword evidence="6" id="KW-0472">Membrane</keyword>
<keyword evidence="5" id="KW-0326">Glycosidase</keyword>
<dbReference type="InterPro" id="IPR050226">
    <property type="entry name" value="NagZ_Beta-hexosaminidase"/>
</dbReference>
<proteinExistence type="inferred from homology"/>
<comment type="similarity">
    <text evidence="2">Belongs to the glycosyl hydrolase 3 family.</text>
</comment>
<sequence>MKERNNNFITHKIIIIIVLLGLIMGALVYQLRLAGEGETTITAKELKGQIVDITHETISLRDDNNIVYTVDCQKAKIKGDELQYGNLVTIKYTGKLEQTTAIQAIDVLGLNVQAVQVRNGGTGNTDATIASHKIAVMVEKMTLEQKIAQLFLARCPESQAVELLSQYQLGGYMLYNRDFHNRTREEVIENIQSYQKAVTIPMLIAVDEEGGTVVRVSNNLRSNKFRSPQDVFKAGGMDAIISDATEKSEFLKEFGINVNIGPVADVAMSKDDFIYQRSFGTDPNETAEFVKNVVKAMNDIKMGSVLKHFPGYGNVADNHTAICHDSRDYDSLVNNDFLPFKAGISAGANSILISHIVVDSIDDQNIASLSPRVSKILRDDLNYHGVIIADDISMASAKAFGSEGEVALKAIKAGNDLIMTSNPQEHISALITAAKNDEICLNSLDRSVMRILTWKSQLGIL</sequence>
<dbReference type="EC" id="3.2.1.52" evidence="3"/>
<evidence type="ECO:0000256" key="5">
    <source>
        <dbReference type="ARBA" id="ARBA00023295"/>
    </source>
</evidence>
<name>A0A3E3ECZ3_9FIRM</name>